<keyword evidence="2" id="KW-0732">Signal</keyword>
<feature type="signal peptide" evidence="2">
    <location>
        <begin position="1"/>
        <end position="20"/>
    </location>
</feature>
<dbReference type="EMBL" id="JABBPN010000001">
    <property type="protein sequence ID" value="NMO94248.1"/>
    <property type="molecule type" value="Genomic_DNA"/>
</dbReference>
<protein>
    <recommendedName>
        <fullName evidence="5">Lipoprotein</fullName>
    </recommendedName>
</protein>
<feature type="compositionally biased region" description="Low complexity" evidence="1">
    <location>
        <begin position="25"/>
        <end position="42"/>
    </location>
</feature>
<feature type="region of interest" description="Disordered" evidence="1">
    <location>
        <begin position="19"/>
        <end position="80"/>
    </location>
</feature>
<name>A0A848M032_PAELE</name>
<organism evidence="3 4">
    <name type="scientific">Paenibacillus lemnae</name>
    <dbReference type="NCBI Taxonomy" id="1330551"/>
    <lineage>
        <taxon>Bacteria</taxon>
        <taxon>Bacillati</taxon>
        <taxon>Bacillota</taxon>
        <taxon>Bacilli</taxon>
        <taxon>Bacillales</taxon>
        <taxon>Paenibacillaceae</taxon>
        <taxon>Paenibacillus</taxon>
    </lineage>
</organism>
<evidence type="ECO:0000256" key="2">
    <source>
        <dbReference type="SAM" id="SignalP"/>
    </source>
</evidence>
<feature type="compositionally biased region" description="Acidic residues" evidence="1">
    <location>
        <begin position="43"/>
        <end position="74"/>
    </location>
</feature>
<reference evidence="3 4" key="1">
    <citation type="submission" date="2020-04" db="EMBL/GenBank/DDBJ databases">
        <title>Paenibacillus algicola sp. nov., a novel marine bacterium producing alginate lyase.</title>
        <authorList>
            <person name="Huang H."/>
        </authorList>
    </citation>
    <scope>NUCLEOTIDE SEQUENCE [LARGE SCALE GENOMIC DNA]</scope>
    <source>
        <strain evidence="3 4">L7-75</strain>
    </source>
</reference>
<evidence type="ECO:0000313" key="4">
    <source>
        <dbReference type="Proteomes" id="UP000565468"/>
    </source>
</evidence>
<comment type="caution">
    <text evidence="3">The sequence shown here is derived from an EMBL/GenBank/DDBJ whole genome shotgun (WGS) entry which is preliminary data.</text>
</comment>
<evidence type="ECO:0008006" key="5">
    <source>
        <dbReference type="Google" id="ProtNLM"/>
    </source>
</evidence>
<evidence type="ECO:0000313" key="3">
    <source>
        <dbReference type="EMBL" id="NMO94248.1"/>
    </source>
</evidence>
<feature type="chain" id="PRO_5038614130" description="Lipoprotein" evidence="2">
    <location>
        <begin position="21"/>
        <end position="245"/>
    </location>
</feature>
<evidence type="ECO:0000256" key="1">
    <source>
        <dbReference type="SAM" id="MobiDB-lite"/>
    </source>
</evidence>
<dbReference type="Proteomes" id="UP000565468">
    <property type="component" value="Unassembled WGS sequence"/>
</dbReference>
<gene>
    <name evidence="3" type="ORF">HII30_00405</name>
</gene>
<sequence>MKKFWYISVLAGVLVLSACSETEPSEQSQPQNPQAEQPQAEEPQMEEPQQEEEPQVEEEPQAEQPVEEPQEAVDEGMPPTAKEAATTVLRALKSGDMETVAAWAHPERGVRFSPYAYIDPKKDQVLTREEMSDVMSSNTARKWGEFAGSGKEIELTYADYHEKFVYDANFFDDAEVGLNKSLGEGTTVNNLNEVYPKETHDFVEYHIEGVNPEYGGVDWRSLRLVFEKNGMDRSLVGIVHDEWTP</sequence>
<accession>A0A848M032</accession>
<dbReference type="RefSeq" id="WP_169502952.1">
    <property type="nucleotide sequence ID" value="NZ_JABBPN010000001.1"/>
</dbReference>
<dbReference type="PROSITE" id="PS51257">
    <property type="entry name" value="PROKAR_LIPOPROTEIN"/>
    <property type="match status" value="1"/>
</dbReference>
<proteinExistence type="predicted"/>
<keyword evidence="4" id="KW-1185">Reference proteome</keyword>
<dbReference type="AlphaFoldDB" id="A0A848M032"/>